<dbReference type="Gene3D" id="3.60.15.10">
    <property type="entry name" value="Ribonuclease Z/Hydroxyacylglutathione hydrolase-like"/>
    <property type="match status" value="1"/>
</dbReference>
<dbReference type="GO" id="GO:0016651">
    <property type="term" value="F:oxidoreductase activity, acting on NAD(P)H"/>
    <property type="evidence" value="ECO:0007669"/>
    <property type="project" value="UniProtKB-ARBA"/>
</dbReference>
<dbReference type="SMART" id="SM00849">
    <property type="entry name" value="Lactamase_B"/>
    <property type="match status" value="1"/>
</dbReference>
<sequence>MSPLQIKPGIYWVGGIDWNLRYFHGYVTPRGTTYNAYLIIDDKITLVDTVKHYLFDEMLDRIKEIIDPARIDYVISNHVELDHSGGLPRIMEVAPNARLVTSPQGKKGLQRYYKRDNWSFMVVKSGEELNIGARTLKFVHVPMVHWPDSMVTYIPEEKLLLPNDAFGQHIASAERFDDEIGWDIVHEEASTYYANIVLPYGDNVLKALDVVGQLEIDTIAPSHGIIWRSYIDKILPVYRRWASNETKPQALIVYDTMWDSTKKIAIALRSGLEEAGVPVTVRFLQTSHISEIMTDLLVSKAILIGSPTLNNGMLPTVSAFLTYIKGLRPQKRLGFAFGSYGWGGQGAREVAAAMQEMGMEMPLDTINIKYLPDDQELESVKDAGRKLGELITNIE</sequence>
<dbReference type="Proteomes" id="UP000013520">
    <property type="component" value="Chromosome"/>
</dbReference>
<dbReference type="KEGG" id="dgi:Desgi_3405"/>
<organism evidence="3 4">
    <name type="scientific">Desulfoscipio gibsoniae DSM 7213</name>
    <dbReference type="NCBI Taxonomy" id="767817"/>
    <lineage>
        <taxon>Bacteria</taxon>
        <taxon>Bacillati</taxon>
        <taxon>Bacillota</taxon>
        <taxon>Clostridia</taxon>
        <taxon>Eubacteriales</taxon>
        <taxon>Desulfallaceae</taxon>
        <taxon>Desulfoscipio</taxon>
    </lineage>
</organism>
<evidence type="ECO:0000259" key="2">
    <source>
        <dbReference type="PROSITE" id="PS50902"/>
    </source>
</evidence>
<dbReference type="InterPro" id="IPR045761">
    <property type="entry name" value="ODP_dom"/>
</dbReference>
<dbReference type="STRING" id="767817.Desgi_3405"/>
<protein>
    <submittedName>
        <fullName evidence="3">Putative flavoprotein</fullName>
    </submittedName>
</protein>
<keyword evidence="4" id="KW-1185">Reference proteome</keyword>
<dbReference type="InterPro" id="IPR036866">
    <property type="entry name" value="RibonucZ/Hydroxyglut_hydro"/>
</dbReference>
<proteinExistence type="inferred from homology"/>
<dbReference type="InterPro" id="IPR001279">
    <property type="entry name" value="Metallo-B-lactamas"/>
</dbReference>
<reference evidence="3 4" key="1">
    <citation type="submission" date="2012-01" db="EMBL/GenBank/DDBJ databases">
        <title>Complete sequence of Desulfotomaculum gibsoniae DSM 7213.</title>
        <authorList>
            <consortium name="US DOE Joint Genome Institute"/>
            <person name="Lucas S."/>
            <person name="Han J."/>
            <person name="Lapidus A."/>
            <person name="Cheng J.-F."/>
            <person name="Goodwin L."/>
            <person name="Pitluck S."/>
            <person name="Peters L."/>
            <person name="Ovchinnikova G."/>
            <person name="Teshima H."/>
            <person name="Detter J.C."/>
            <person name="Han C."/>
            <person name="Tapia R."/>
            <person name="Land M."/>
            <person name="Hauser L."/>
            <person name="Kyrpides N."/>
            <person name="Ivanova N."/>
            <person name="Pagani I."/>
            <person name="Parshina S."/>
            <person name="Plugge C."/>
            <person name="Muyzer G."/>
            <person name="Kuever J."/>
            <person name="Ivanova A."/>
            <person name="Nazina T."/>
            <person name="Klenk H.-P."/>
            <person name="Brambilla E."/>
            <person name="Spring S."/>
            <person name="Stams A.F."/>
            <person name="Woyke T."/>
        </authorList>
    </citation>
    <scope>NUCLEOTIDE SEQUENCE [LARGE SCALE GENOMIC DNA]</scope>
    <source>
        <strain evidence="3 4">DSM 7213</strain>
    </source>
</reference>
<dbReference type="InterPro" id="IPR029039">
    <property type="entry name" value="Flavoprotein-like_sf"/>
</dbReference>
<dbReference type="PROSITE" id="PS50902">
    <property type="entry name" value="FLAVODOXIN_LIKE"/>
    <property type="match status" value="1"/>
</dbReference>
<dbReference type="GO" id="GO:0010181">
    <property type="term" value="F:FMN binding"/>
    <property type="evidence" value="ECO:0007669"/>
    <property type="project" value="InterPro"/>
</dbReference>
<dbReference type="OrthoDB" id="9807946at2"/>
<evidence type="ECO:0000256" key="1">
    <source>
        <dbReference type="ARBA" id="ARBA00007121"/>
    </source>
</evidence>
<evidence type="ECO:0000313" key="4">
    <source>
        <dbReference type="Proteomes" id="UP000013520"/>
    </source>
</evidence>
<accession>R4KHQ5</accession>
<dbReference type="InterPro" id="IPR008254">
    <property type="entry name" value="Flavodoxin/NO_synth"/>
</dbReference>
<evidence type="ECO:0000313" key="3">
    <source>
        <dbReference type="EMBL" id="AGL02748.1"/>
    </source>
</evidence>
<dbReference type="SUPFAM" id="SSF52218">
    <property type="entry name" value="Flavoproteins"/>
    <property type="match status" value="1"/>
</dbReference>
<dbReference type="GO" id="GO:0009055">
    <property type="term" value="F:electron transfer activity"/>
    <property type="evidence" value="ECO:0007669"/>
    <property type="project" value="InterPro"/>
</dbReference>
<dbReference type="PANTHER" id="PTHR43717">
    <property type="entry name" value="ANAEROBIC NITRIC OXIDE REDUCTASE FLAVORUBREDOXIN"/>
    <property type="match status" value="1"/>
</dbReference>
<dbReference type="EMBL" id="CP003273">
    <property type="protein sequence ID" value="AGL02748.1"/>
    <property type="molecule type" value="Genomic_DNA"/>
</dbReference>
<dbReference type="SUPFAM" id="SSF56281">
    <property type="entry name" value="Metallo-hydrolase/oxidoreductase"/>
    <property type="match status" value="1"/>
</dbReference>
<dbReference type="HOGENOM" id="CLU_017490_0_0_9"/>
<gene>
    <name evidence="3" type="ORF">Desgi_3405</name>
</gene>
<comment type="similarity">
    <text evidence="1">In the N-terminal section; belongs to the zinc metallo-hydrolase group 3 family.</text>
</comment>
<dbReference type="GO" id="GO:0046872">
    <property type="term" value="F:metal ion binding"/>
    <property type="evidence" value="ECO:0007669"/>
    <property type="project" value="InterPro"/>
</dbReference>
<dbReference type="PIRSF" id="PIRSF005243">
    <property type="entry name" value="ROO"/>
    <property type="match status" value="1"/>
</dbReference>
<dbReference type="Gene3D" id="3.40.50.360">
    <property type="match status" value="1"/>
</dbReference>
<dbReference type="CDD" id="cd07709">
    <property type="entry name" value="flavodiiron_proteins_MBL-fold"/>
    <property type="match status" value="1"/>
</dbReference>
<dbReference type="AlphaFoldDB" id="R4KHQ5"/>
<dbReference type="PANTHER" id="PTHR43717:SF1">
    <property type="entry name" value="ANAEROBIC NITRIC OXIDE REDUCTASE FLAVORUBREDOXIN"/>
    <property type="match status" value="1"/>
</dbReference>
<name>R4KHQ5_9FIRM</name>
<dbReference type="InterPro" id="IPR016440">
    <property type="entry name" value="Rubredoxin-O_OxRdtase"/>
</dbReference>
<dbReference type="eggNOG" id="COG0426">
    <property type="taxonomic scope" value="Bacteria"/>
</dbReference>
<dbReference type="RefSeq" id="WP_006523409.1">
    <property type="nucleotide sequence ID" value="NC_021184.1"/>
</dbReference>
<feature type="domain" description="Flavodoxin-like" evidence="2">
    <location>
        <begin position="250"/>
        <end position="388"/>
    </location>
</feature>
<dbReference type="Pfam" id="PF19583">
    <property type="entry name" value="ODP"/>
    <property type="match status" value="1"/>
</dbReference>
<dbReference type="Pfam" id="PF00258">
    <property type="entry name" value="Flavodoxin_1"/>
    <property type="match status" value="1"/>
</dbReference>